<dbReference type="SUPFAM" id="SSF53649">
    <property type="entry name" value="Alkaline phosphatase-like"/>
    <property type="match status" value="1"/>
</dbReference>
<evidence type="ECO:0000259" key="7">
    <source>
        <dbReference type="Pfam" id="PF00884"/>
    </source>
</evidence>
<evidence type="ECO:0000256" key="4">
    <source>
        <dbReference type="ARBA" id="ARBA00022729"/>
    </source>
</evidence>
<dbReference type="InterPro" id="IPR000917">
    <property type="entry name" value="Sulfatase_N"/>
</dbReference>
<accession>C6XTA2</accession>
<dbReference type="PANTHER" id="PTHR45953:SF1">
    <property type="entry name" value="IDURONATE 2-SULFATASE"/>
    <property type="match status" value="1"/>
</dbReference>
<keyword evidence="3" id="KW-0479">Metal-binding</keyword>
<evidence type="ECO:0000256" key="2">
    <source>
        <dbReference type="ARBA" id="ARBA00008779"/>
    </source>
</evidence>
<dbReference type="InterPro" id="IPR017850">
    <property type="entry name" value="Alkaline_phosphatase_core_sf"/>
</dbReference>
<dbReference type="RefSeq" id="WP_015809289.1">
    <property type="nucleotide sequence ID" value="NC_013061.1"/>
</dbReference>
<dbReference type="Gene3D" id="3.40.720.10">
    <property type="entry name" value="Alkaline Phosphatase, subunit A"/>
    <property type="match status" value="1"/>
</dbReference>
<dbReference type="HOGENOM" id="CLU_006332_9_0_10"/>
<evidence type="ECO:0000256" key="1">
    <source>
        <dbReference type="ARBA" id="ARBA00001913"/>
    </source>
</evidence>
<dbReference type="GO" id="GO:0005737">
    <property type="term" value="C:cytoplasm"/>
    <property type="evidence" value="ECO:0007669"/>
    <property type="project" value="TreeGrafter"/>
</dbReference>
<name>C6XTA2_PEDHD</name>
<proteinExistence type="inferred from homology"/>
<dbReference type="OrthoDB" id="9789742at2"/>
<keyword evidence="5" id="KW-0378">Hydrolase</keyword>
<dbReference type="Proteomes" id="UP000000852">
    <property type="component" value="Chromosome"/>
</dbReference>
<dbReference type="eggNOG" id="COG3119">
    <property type="taxonomic scope" value="Bacteria"/>
</dbReference>
<evidence type="ECO:0000256" key="6">
    <source>
        <dbReference type="ARBA" id="ARBA00022837"/>
    </source>
</evidence>
<evidence type="ECO:0000313" key="8">
    <source>
        <dbReference type="EMBL" id="ACU05680.1"/>
    </source>
</evidence>
<evidence type="ECO:0000313" key="9">
    <source>
        <dbReference type="Proteomes" id="UP000000852"/>
    </source>
</evidence>
<reference evidence="8 9" key="1">
    <citation type="journal article" date="2009" name="Stand. Genomic Sci.">
        <title>Complete genome sequence of Pedobacter heparinus type strain (HIM 762-3).</title>
        <authorList>
            <person name="Han C."/>
            <person name="Spring S."/>
            <person name="Lapidus A."/>
            <person name="Del Rio T.G."/>
            <person name="Tice H."/>
            <person name="Copeland A."/>
            <person name="Cheng J.F."/>
            <person name="Lucas S."/>
            <person name="Chen F."/>
            <person name="Nolan M."/>
            <person name="Bruce D."/>
            <person name="Goodwin L."/>
            <person name="Pitluck S."/>
            <person name="Ivanova N."/>
            <person name="Mavromatis K."/>
            <person name="Mikhailova N."/>
            <person name="Pati A."/>
            <person name="Chen A."/>
            <person name="Palaniappan K."/>
            <person name="Land M."/>
            <person name="Hauser L."/>
            <person name="Chang Y.J."/>
            <person name="Jeffries C.C."/>
            <person name="Saunders E."/>
            <person name="Chertkov O."/>
            <person name="Brettin T."/>
            <person name="Goker M."/>
            <person name="Rohde M."/>
            <person name="Bristow J."/>
            <person name="Eisen J.A."/>
            <person name="Markowitz V."/>
            <person name="Hugenholtz P."/>
            <person name="Kyrpides N.C."/>
            <person name="Klenk H.P."/>
            <person name="Detter J.C."/>
        </authorList>
    </citation>
    <scope>NUCLEOTIDE SEQUENCE [LARGE SCALE GENOMIC DNA]</scope>
    <source>
        <strain evidence="9">ATCC 13125 / DSM 2366 / CIP 104194 / JCM 7457 / NBRC 12017 / NCIMB 9290 / NRRL B-14731 / HIM 762-3</strain>
    </source>
</reference>
<dbReference type="Pfam" id="PF00884">
    <property type="entry name" value="Sulfatase"/>
    <property type="match status" value="1"/>
</dbReference>
<dbReference type="InterPro" id="IPR024607">
    <property type="entry name" value="Sulfatase_CS"/>
</dbReference>
<dbReference type="KEGG" id="phe:Phep_3489"/>
<feature type="domain" description="Sulfatase N-terminal" evidence="7">
    <location>
        <begin position="31"/>
        <end position="411"/>
    </location>
</feature>
<keyword evidence="9" id="KW-1185">Reference proteome</keyword>
<dbReference type="GO" id="GO:0004423">
    <property type="term" value="F:iduronate-2-sulfatase activity"/>
    <property type="evidence" value="ECO:0007669"/>
    <property type="project" value="InterPro"/>
</dbReference>
<keyword evidence="4" id="KW-0732">Signal</keyword>
<dbReference type="AlphaFoldDB" id="C6XTA2"/>
<dbReference type="PANTHER" id="PTHR45953">
    <property type="entry name" value="IDURONATE 2-SULFATASE"/>
    <property type="match status" value="1"/>
</dbReference>
<dbReference type="CDD" id="cd16030">
    <property type="entry name" value="iduronate-2-sulfatase"/>
    <property type="match status" value="1"/>
</dbReference>
<comment type="cofactor">
    <cofactor evidence="1">
        <name>Ca(2+)</name>
        <dbReference type="ChEBI" id="CHEBI:29108"/>
    </cofactor>
</comment>
<evidence type="ECO:0000256" key="3">
    <source>
        <dbReference type="ARBA" id="ARBA00022723"/>
    </source>
</evidence>
<sequence length="535" mass="60414">MILRTQTIQIISFLGLVTMGFQVLAQKQEKPNVLFIAVDDLKPILGCYGDRLIKTPNIDRLAKMGTVFKSNYCQQAVCGPTRASIMTGMRPDITKVWDLKTKMRDMNPDILTIPQYFASQGYSTQAIGKIYDPRCVDEDLDKPSWTVPHYRTDKKYYAASTGQPVLNYYQGKEIKSLVEKRRAEAKGKIITDQELLATIKPSVECVDVPDQAYIDGANILQAKDILTTLQKKSQPFFFAVGFAKPHLPFNAPKKYWDLYQREDMPVAAFQEKSKNAVDVAYHNSGELRAYSDIPDLLSFTDQKSYGLTLPIAKQKELIHGYYAAVSYVDAQVGILLNALDSLGLSKNTVIVLWGDHGWHLGDHNLWCKHSDFEQATRSPLIFSAPGIKSSATTSLSEFVDVFPTLCNLAGIPVPQHLEGTSLVPLMRNPASSIKEFAISQYPRSSNAVETQRMTDASAKVMGYSLRTKRYRYTIWMENFRSNQAFKATAVVGDELYDYQKDPLEKINVVKDRNYALIAKSLKDKMIRYFHSKEKP</sequence>
<dbReference type="InterPro" id="IPR035874">
    <property type="entry name" value="IDS"/>
</dbReference>
<dbReference type="GO" id="GO:0046872">
    <property type="term" value="F:metal ion binding"/>
    <property type="evidence" value="ECO:0007669"/>
    <property type="project" value="UniProtKB-KW"/>
</dbReference>
<dbReference type="STRING" id="485917.Phep_3489"/>
<evidence type="ECO:0000256" key="5">
    <source>
        <dbReference type="ARBA" id="ARBA00022801"/>
    </source>
</evidence>
<gene>
    <name evidence="8" type="ordered locus">Phep_3489</name>
</gene>
<protein>
    <submittedName>
        <fullName evidence="8">Sulfatase</fullName>
    </submittedName>
</protein>
<dbReference type="EMBL" id="CP001681">
    <property type="protein sequence ID" value="ACU05680.1"/>
    <property type="molecule type" value="Genomic_DNA"/>
</dbReference>
<organism evidence="8 9">
    <name type="scientific">Pedobacter heparinus (strain ATCC 13125 / DSM 2366 / CIP 104194 / JCM 7457 / NBRC 12017 / NCIMB 9290 / NRRL B-14731 / HIM 762-3)</name>
    <dbReference type="NCBI Taxonomy" id="485917"/>
    <lineage>
        <taxon>Bacteria</taxon>
        <taxon>Pseudomonadati</taxon>
        <taxon>Bacteroidota</taxon>
        <taxon>Sphingobacteriia</taxon>
        <taxon>Sphingobacteriales</taxon>
        <taxon>Sphingobacteriaceae</taxon>
        <taxon>Pedobacter</taxon>
    </lineage>
</organism>
<comment type="similarity">
    <text evidence="2">Belongs to the sulfatase family.</text>
</comment>
<keyword evidence="6" id="KW-0106">Calcium</keyword>
<dbReference type="PROSITE" id="PS00523">
    <property type="entry name" value="SULFATASE_1"/>
    <property type="match status" value="1"/>
</dbReference>